<proteinExistence type="predicted"/>
<keyword evidence="2" id="KW-0732">Signal</keyword>
<accession>A0A2N5C3P9</accession>
<dbReference type="EMBL" id="PJRP01000022">
    <property type="protein sequence ID" value="PLP96853.1"/>
    <property type="molecule type" value="Genomic_DNA"/>
</dbReference>
<feature type="compositionally biased region" description="Low complexity" evidence="1">
    <location>
        <begin position="92"/>
        <end position="101"/>
    </location>
</feature>
<evidence type="ECO:0000256" key="2">
    <source>
        <dbReference type="SAM" id="SignalP"/>
    </source>
</evidence>
<dbReference type="Proteomes" id="UP000234341">
    <property type="component" value="Unassembled WGS sequence"/>
</dbReference>
<name>A0A2N5C3P9_9BURK</name>
<gene>
    <name evidence="3" type="ORF">CYJ10_30145</name>
</gene>
<feature type="compositionally biased region" description="Low complexity" evidence="1">
    <location>
        <begin position="69"/>
        <end position="82"/>
    </location>
</feature>
<comment type="caution">
    <text evidence="3">The sequence shown here is derived from an EMBL/GenBank/DDBJ whole genome shotgun (WGS) entry which is preliminary data.</text>
</comment>
<feature type="chain" id="PRO_5014827224" evidence="2">
    <location>
        <begin position="23"/>
        <end position="150"/>
    </location>
</feature>
<protein>
    <submittedName>
        <fullName evidence="3">Uncharacterized protein</fullName>
    </submittedName>
</protein>
<evidence type="ECO:0000313" key="4">
    <source>
        <dbReference type="Proteomes" id="UP000234341"/>
    </source>
</evidence>
<evidence type="ECO:0000313" key="3">
    <source>
        <dbReference type="EMBL" id="PLP96853.1"/>
    </source>
</evidence>
<dbReference type="RefSeq" id="WP_101685109.1">
    <property type="nucleotide sequence ID" value="NZ_PJRP01000022.1"/>
</dbReference>
<feature type="region of interest" description="Disordered" evidence="1">
    <location>
        <begin position="43"/>
        <end position="106"/>
    </location>
</feature>
<organism evidence="3 4">
    <name type="scientific">Cupriavidus pauculus</name>
    <dbReference type="NCBI Taxonomy" id="82633"/>
    <lineage>
        <taxon>Bacteria</taxon>
        <taxon>Pseudomonadati</taxon>
        <taxon>Pseudomonadota</taxon>
        <taxon>Betaproteobacteria</taxon>
        <taxon>Burkholderiales</taxon>
        <taxon>Burkholderiaceae</taxon>
        <taxon>Cupriavidus</taxon>
    </lineage>
</organism>
<evidence type="ECO:0000256" key="1">
    <source>
        <dbReference type="SAM" id="MobiDB-lite"/>
    </source>
</evidence>
<dbReference type="OrthoDB" id="8965206at2"/>
<feature type="signal peptide" evidence="2">
    <location>
        <begin position="1"/>
        <end position="22"/>
    </location>
</feature>
<dbReference type="PROSITE" id="PS51257">
    <property type="entry name" value="PROKAR_LIPOPROTEIN"/>
    <property type="match status" value="1"/>
</dbReference>
<feature type="compositionally biased region" description="Polar residues" evidence="1">
    <location>
        <begin position="51"/>
        <end position="63"/>
    </location>
</feature>
<dbReference type="AlphaFoldDB" id="A0A2N5C3P9"/>
<reference evidence="3 4" key="1">
    <citation type="submission" date="2017-12" db="EMBL/GenBank/DDBJ databases">
        <title>Genome sequence of the active heterotrophic nitrifier-denitrifier, Cupriavidus pauculus UM1.</title>
        <authorList>
            <person name="Putonti C."/>
            <person name="Castignetti D."/>
        </authorList>
    </citation>
    <scope>NUCLEOTIDE SEQUENCE [LARGE SCALE GENOMIC DNA]</scope>
    <source>
        <strain evidence="3 4">UM1</strain>
    </source>
</reference>
<sequence length="150" mass="15316">MSLRNALLFSAIGLAWTLPALGQGCQHDMQCKGDRICNMGTCTAPDADGSDASTPTSSANKSMPTIKLSPQQSSPPSSQPQQPSQPSPQQSPPSQSQPQSQHVSVPRSCCTVAGKLRLAPAQSGDAPLVAGDACQGMTTTGKPVPGTACN</sequence>